<accession>A0A2P5WXY8</accession>
<dbReference type="EMBL" id="KZ666150">
    <property type="protein sequence ID" value="PPR95956.1"/>
    <property type="molecule type" value="Genomic_DNA"/>
</dbReference>
<sequence>MVSAAEIVSRLLAKNPNASEIIDRILRFLTAHSVLDCKVATDEDGNTTRLYGIASIGKYFVQNEDGISVVPMLHLNMDRHVFESWLVFFFFDSLYHIFPNISDHLTKNFW</sequence>
<dbReference type="AlphaFoldDB" id="A0A2P5WXY8"/>
<organism evidence="1 2">
    <name type="scientific">Gossypium barbadense</name>
    <name type="common">Sea Island cotton</name>
    <name type="synonym">Hibiscus barbadensis</name>
    <dbReference type="NCBI Taxonomy" id="3634"/>
    <lineage>
        <taxon>Eukaryota</taxon>
        <taxon>Viridiplantae</taxon>
        <taxon>Streptophyta</taxon>
        <taxon>Embryophyta</taxon>
        <taxon>Tracheophyta</taxon>
        <taxon>Spermatophyta</taxon>
        <taxon>Magnoliopsida</taxon>
        <taxon>eudicotyledons</taxon>
        <taxon>Gunneridae</taxon>
        <taxon>Pentapetalae</taxon>
        <taxon>rosids</taxon>
        <taxon>malvids</taxon>
        <taxon>Malvales</taxon>
        <taxon>Malvaceae</taxon>
        <taxon>Malvoideae</taxon>
        <taxon>Gossypium</taxon>
    </lineage>
</organism>
<reference evidence="1 2" key="1">
    <citation type="submission" date="2015-01" db="EMBL/GenBank/DDBJ databases">
        <title>Genome of allotetraploid Gossypium barbadense reveals genomic plasticity and fiber elongation in cotton evolution.</title>
        <authorList>
            <person name="Chen X."/>
            <person name="Liu X."/>
            <person name="Zhao B."/>
            <person name="Zheng H."/>
            <person name="Hu Y."/>
            <person name="Lu G."/>
            <person name="Yang C."/>
            <person name="Chen J."/>
            <person name="Shan C."/>
            <person name="Zhang L."/>
            <person name="Zhou Y."/>
            <person name="Wang L."/>
            <person name="Guo W."/>
            <person name="Bai Y."/>
            <person name="Ruan J."/>
            <person name="Shangguan X."/>
            <person name="Mao Y."/>
            <person name="Jiang J."/>
            <person name="Zhu Y."/>
            <person name="Lei J."/>
            <person name="Kang H."/>
            <person name="Chen S."/>
            <person name="He X."/>
            <person name="Wang R."/>
            <person name="Wang Y."/>
            <person name="Chen J."/>
            <person name="Wang L."/>
            <person name="Yu S."/>
            <person name="Wang B."/>
            <person name="Wei J."/>
            <person name="Song S."/>
            <person name="Lu X."/>
            <person name="Gao Z."/>
            <person name="Gu W."/>
            <person name="Deng X."/>
            <person name="Ma D."/>
            <person name="Wang S."/>
            <person name="Liang W."/>
            <person name="Fang L."/>
            <person name="Cai C."/>
            <person name="Zhu X."/>
            <person name="Zhou B."/>
            <person name="Zhang Y."/>
            <person name="Chen Z."/>
            <person name="Xu S."/>
            <person name="Zhu R."/>
            <person name="Wang S."/>
            <person name="Zhang T."/>
            <person name="Zhao G."/>
        </authorList>
    </citation>
    <scope>NUCLEOTIDE SEQUENCE [LARGE SCALE GENOMIC DNA]</scope>
    <source>
        <strain evidence="2">cv. Xinhai21</strain>
        <tissue evidence="1">Leaf</tissue>
    </source>
</reference>
<dbReference type="InterPro" id="IPR036390">
    <property type="entry name" value="WH_DNA-bd_sf"/>
</dbReference>
<evidence type="ECO:0000313" key="1">
    <source>
        <dbReference type="EMBL" id="PPR95956.1"/>
    </source>
</evidence>
<protein>
    <submittedName>
        <fullName evidence="1">Uncharacterized protein</fullName>
    </submittedName>
</protein>
<evidence type="ECO:0000313" key="2">
    <source>
        <dbReference type="Proteomes" id="UP000239757"/>
    </source>
</evidence>
<dbReference type="InterPro" id="IPR036388">
    <property type="entry name" value="WH-like_DNA-bd_sf"/>
</dbReference>
<name>A0A2P5WXY8_GOSBA</name>
<proteinExistence type="predicted"/>
<dbReference type="Proteomes" id="UP000239757">
    <property type="component" value="Unassembled WGS sequence"/>
</dbReference>
<gene>
    <name evidence="1" type="ORF">GOBAR_AA24708</name>
</gene>
<dbReference type="OrthoDB" id="1606438at2759"/>
<dbReference type="Gene3D" id="1.10.10.10">
    <property type="entry name" value="Winged helix-like DNA-binding domain superfamily/Winged helix DNA-binding domain"/>
    <property type="match status" value="1"/>
</dbReference>
<dbReference type="SUPFAM" id="SSF46785">
    <property type="entry name" value="Winged helix' DNA-binding domain"/>
    <property type="match status" value="1"/>
</dbReference>